<dbReference type="RefSeq" id="WP_092910884.1">
    <property type="nucleotide sequence ID" value="NZ_FOXB01000004.1"/>
</dbReference>
<dbReference type="PANTHER" id="PTHR34138:SF1">
    <property type="entry name" value="CELL SHAPE-DETERMINING PROTEIN MREC"/>
    <property type="match status" value="1"/>
</dbReference>
<dbReference type="InterPro" id="IPR055342">
    <property type="entry name" value="MreC_beta-barrel_core"/>
</dbReference>
<dbReference type="EMBL" id="FOXB01000004">
    <property type="protein sequence ID" value="SFP02987.1"/>
    <property type="molecule type" value="Genomic_DNA"/>
</dbReference>
<organism evidence="7 8">
    <name type="scientific">Hydrogenimonas thermophila</name>
    <dbReference type="NCBI Taxonomy" id="223786"/>
    <lineage>
        <taxon>Bacteria</taxon>
        <taxon>Pseudomonadati</taxon>
        <taxon>Campylobacterota</taxon>
        <taxon>Epsilonproteobacteria</taxon>
        <taxon>Campylobacterales</taxon>
        <taxon>Hydrogenimonadaceae</taxon>
        <taxon>Hydrogenimonas</taxon>
    </lineage>
</organism>
<sequence>MNKFFYRIPFLVSLLLGAGVLVYYSPSLRTYITLFSSNVELFYHSIAQSISNKVESHTFQAKKIEELKDELNSCKNSSYIYRSDAERYYSLKKELSHNNVNISNQIVQPLGYAQLGNFQKLWLEKFKDYDPKYIYGVLKEGNAVGVIVESQNRPLMILAGDPECNFAVYIGKEKAPGIAFGLDARTMVVRYIPEWIKINVGDKVVTSGLDHIFPIGVPVGEVLETKKMQGFQDAKIRLYGDTLHPNFLHITYPLKR</sequence>
<evidence type="ECO:0000313" key="8">
    <source>
        <dbReference type="Proteomes" id="UP000199227"/>
    </source>
</evidence>
<dbReference type="Proteomes" id="UP000199227">
    <property type="component" value="Unassembled WGS sequence"/>
</dbReference>
<evidence type="ECO:0000256" key="3">
    <source>
        <dbReference type="ARBA" id="ARBA00022960"/>
    </source>
</evidence>
<dbReference type="Pfam" id="PF04085">
    <property type="entry name" value="MreC"/>
    <property type="match status" value="1"/>
</dbReference>
<keyword evidence="5" id="KW-0812">Transmembrane</keyword>
<keyword evidence="5" id="KW-1133">Transmembrane helix</keyword>
<dbReference type="PANTHER" id="PTHR34138">
    <property type="entry name" value="CELL SHAPE-DETERMINING PROTEIN MREC"/>
    <property type="match status" value="1"/>
</dbReference>
<gene>
    <name evidence="7" type="ORF">SAMN05216234_104112</name>
</gene>
<feature type="transmembrane region" description="Helical" evidence="5">
    <location>
        <begin position="6"/>
        <end position="24"/>
    </location>
</feature>
<dbReference type="AlphaFoldDB" id="A0A1I5M0R5"/>
<dbReference type="InterPro" id="IPR007221">
    <property type="entry name" value="MreC"/>
</dbReference>
<dbReference type="GO" id="GO:0005886">
    <property type="term" value="C:plasma membrane"/>
    <property type="evidence" value="ECO:0007669"/>
    <property type="project" value="TreeGrafter"/>
</dbReference>
<feature type="domain" description="Rod shape-determining protein MreC beta-barrel core" evidence="6">
    <location>
        <begin position="135"/>
        <end position="242"/>
    </location>
</feature>
<evidence type="ECO:0000256" key="1">
    <source>
        <dbReference type="ARBA" id="ARBA00009369"/>
    </source>
</evidence>
<dbReference type="OrthoDB" id="5372414at2"/>
<evidence type="ECO:0000256" key="4">
    <source>
        <dbReference type="ARBA" id="ARBA00032089"/>
    </source>
</evidence>
<name>A0A1I5M0R5_9BACT</name>
<reference evidence="7 8" key="1">
    <citation type="submission" date="2016-10" db="EMBL/GenBank/DDBJ databases">
        <authorList>
            <person name="de Groot N.N."/>
        </authorList>
    </citation>
    <scope>NUCLEOTIDE SEQUENCE [LARGE SCALE GENOMIC DNA]</scope>
    <source>
        <strain evidence="7 8">EP1-55-1</strain>
    </source>
</reference>
<evidence type="ECO:0000313" key="7">
    <source>
        <dbReference type="EMBL" id="SFP02987.1"/>
    </source>
</evidence>
<keyword evidence="3" id="KW-0133">Cell shape</keyword>
<evidence type="ECO:0000259" key="6">
    <source>
        <dbReference type="Pfam" id="PF04085"/>
    </source>
</evidence>
<evidence type="ECO:0000256" key="5">
    <source>
        <dbReference type="SAM" id="Phobius"/>
    </source>
</evidence>
<dbReference type="Gene3D" id="2.40.10.340">
    <property type="entry name" value="Rod shape-determining protein MreC, domain 1"/>
    <property type="match status" value="1"/>
</dbReference>
<dbReference type="NCBIfam" id="NF010507">
    <property type="entry name" value="PRK13922.10-6"/>
    <property type="match status" value="1"/>
</dbReference>
<evidence type="ECO:0000256" key="2">
    <source>
        <dbReference type="ARBA" id="ARBA00013855"/>
    </source>
</evidence>
<protein>
    <recommendedName>
        <fullName evidence="2">Cell shape-determining protein MreC</fullName>
    </recommendedName>
    <alternativeName>
        <fullName evidence="4">Cell shape protein MreC</fullName>
    </alternativeName>
</protein>
<proteinExistence type="inferred from homology"/>
<keyword evidence="5" id="KW-0472">Membrane</keyword>
<keyword evidence="8" id="KW-1185">Reference proteome</keyword>
<dbReference type="STRING" id="223786.SAMN05216234_104112"/>
<comment type="similarity">
    <text evidence="1">Belongs to the MreC family.</text>
</comment>
<accession>A0A1I5M0R5</accession>
<dbReference type="InterPro" id="IPR042175">
    <property type="entry name" value="Cell/Rod_MreC_2"/>
</dbReference>
<dbReference type="InterPro" id="IPR042177">
    <property type="entry name" value="Cell/Rod_1"/>
</dbReference>
<dbReference type="Gene3D" id="2.40.10.350">
    <property type="entry name" value="Rod shape-determining protein MreC, domain 2"/>
    <property type="match status" value="1"/>
</dbReference>
<dbReference type="GO" id="GO:0008360">
    <property type="term" value="P:regulation of cell shape"/>
    <property type="evidence" value="ECO:0007669"/>
    <property type="project" value="UniProtKB-KW"/>
</dbReference>